<name>A0A8C7HGZ4_ONCKI</name>
<feature type="domain" description="SH3" evidence="3">
    <location>
        <begin position="61"/>
        <end position="120"/>
    </location>
</feature>
<dbReference type="Pfam" id="PF14604">
    <property type="entry name" value="SH3_9"/>
    <property type="match status" value="1"/>
</dbReference>
<keyword evidence="5" id="KW-1185">Reference proteome</keyword>
<dbReference type="PANTHER" id="PTHR15176">
    <property type="entry name" value="NEPHROCYSTIN"/>
    <property type="match status" value="1"/>
</dbReference>
<dbReference type="SUPFAM" id="SSF50044">
    <property type="entry name" value="SH3-domain"/>
    <property type="match status" value="1"/>
</dbReference>
<evidence type="ECO:0000256" key="2">
    <source>
        <dbReference type="PROSITE-ProRule" id="PRU00192"/>
    </source>
</evidence>
<dbReference type="Proteomes" id="UP000694557">
    <property type="component" value="Unassembled WGS sequence"/>
</dbReference>
<dbReference type="GeneTree" id="ENSGT00390000007701"/>
<organism evidence="4 5">
    <name type="scientific">Oncorhynchus kisutch</name>
    <name type="common">Coho salmon</name>
    <name type="synonym">Salmo kisutch</name>
    <dbReference type="NCBI Taxonomy" id="8019"/>
    <lineage>
        <taxon>Eukaryota</taxon>
        <taxon>Metazoa</taxon>
        <taxon>Chordata</taxon>
        <taxon>Craniata</taxon>
        <taxon>Vertebrata</taxon>
        <taxon>Euteleostomi</taxon>
        <taxon>Actinopterygii</taxon>
        <taxon>Neopterygii</taxon>
        <taxon>Teleostei</taxon>
        <taxon>Protacanthopterygii</taxon>
        <taxon>Salmoniformes</taxon>
        <taxon>Salmonidae</taxon>
        <taxon>Salmoninae</taxon>
        <taxon>Oncorhynchus</taxon>
    </lineage>
</organism>
<dbReference type="Gene3D" id="2.30.30.40">
    <property type="entry name" value="SH3 Domains"/>
    <property type="match status" value="1"/>
</dbReference>
<dbReference type="GO" id="GO:0090251">
    <property type="term" value="P:protein localization involved in establishment of planar polarity"/>
    <property type="evidence" value="ECO:0007669"/>
    <property type="project" value="TreeGrafter"/>
</dbReference>
<dbReference type="PANTHER" id="PTHR15176:SF1">
    <property type="entry name" value="NEPHROCYSTIN-1"/>
    <property type="match status" value="1"/>
</dbReference>
<evidence type="ECO:0000259" key="3">
    <source>
        <dbReference type="PROSITE" id="PS50002"/>
    </source>
</evidence>
<dbReference type="PROSITE" id="PS50002">
    <property type="entry name" value="SH3"/>
    <property type="match status" value="1"/>
</dbReference>
<sequence>ADEPAPVGNYEQRKMEEERRLRGFEEKLLVLVQELSPPQKREGGRAGRRSYHSGQNTAQTNSLAYKDYILTVCHNVMCLPFQMGEVLAILSKNEDGWWLAQDSKGSKGLVPKTYLKVPSVEQFFDVDCCHSNYIKNIWFYVFCVCMFQRYSDQEEDDEEASEDEDSNWDCVMRAITEIDATDVLSAMGAIPAGFRSSTLSKLLDEGITYRASHYIQPELSQSKLSFKDLFRDPDTGKVRQRTARTSLTLTLWSCKSIPTPGVGVQVLSRHIRLCAFDGTQVLSNIHTIRATCNANNVKTWSFSPRMTGNLPSLLDGDCFLRCNSDAPELGILFELGVTYIRNSTGERGDLSCGWAFLKLFDTNGAPVPHRTYELLVHGGTPYEKDVEVDPSLTRGATGTGMFQQMMLSRKLPKLFLKLKSPNVRTRSQLSALPDTLVGSLSSIHLLVLHRQLLADILLMDRATMQNADLICSPLLATFPEIMDQSDLLDALRVNSVAGSRLRDLPLLKKKFVRVYMDNIYPLLYSADLPPPRWADEMVENQRARVIFNSSLEPFHTHTPDSPPRHQAFDISQLTYDLLCMAQ</sequence>
<dbReference type="AlphaFoldDB" id="A0A8C7HGZ4"/>
<dbReference type="GO" id="GO:0005737">
    <property type="term" value="C:cytoplasm"/>
    <property type="evidence" value="ECO:0007669"/>
    <property type="project" value="TreeGrafter"/>
</dbReference>
<evidence type="ECO:0000313" key="5">
    <source>
        <dbReference type="Proteomes" id="UP000694557"/>
    </source>
</evidence>
<dbReference type="Ensembl" id="ENSOKIT00005061211.1">
    <property type="protein sequence ID" value="ENSOKIP00005057587.1"/>
    <property type="gene ID" value="ENSOKIG00005024036.1"/>
</dbReference>
<proteinExistence type="predicted"/>
<reference evidence="4" key="2">
    <citation type="submission" date="2025-09" db="UniProtKB">
        <authorList>
            <consortium name="Ensembl"/>
        </authorList>
    </citation>
    <scope>IDENTIFICATION</scope>
</reference>
<evidence type="ECO:0000256" key="1">
    <source>
        <dbReference type="ARBA" id="ARBA00022443"/>
    </source>
</evidence>
<keyword evidence="1 2" id="KW-0728">SH3 domain</keyword>
<protein>
    <submittedName>
        <fullName evidence="4">Nephronophthisis 1</fullName>
    </submittedName>
</protein>
<gene>
    <name evidence="4" type="primary">nphp1</name>
</gene>
<reference evidence="4" key="1">
    <citation type="submission" date="2025-08" db="UniProtKB">
        <authorList>
            <consortium name="Ensembl"/>
        </authorList>
    </citation>
    <scope>IDENTIFICATION</scope>
</reference>
<dbReference type="InterPro" id="IPR001452">
    <property type="entry name" value="SH3_domain"/>
</dbReference>
<dbReference type="InterPro" id="IPR036028">
    <property type="entry name" value="SH3-like_dom_sf"/>
</dbReference>
<dbReference type="SMART" id="SM00326">
    <property type="entry name" value="SH3"/>
    <property type="match status" value="1"/>
</dbReference>
<dbReference type="InterPro" id="IPR039687">
    <property type="entry name" value="NPHP1"/>
</dbReference>
<accession>A0A8C7HGZ4</accession>
<evidence type="ECO:0000313" key="4">
    <source>
        <dbReference type="Ensembl" id="ENSOKIP00005057587.1"/>
    </source>
</evidence>
<dbReference type="GO" id="GO:0005929">
    <property type="term" value="C:cilium"/>
    <property type="evidence" value="ECO:0007669"/>
    <property type="project" value="TreeGrafter"/>
</dbReference>